<feature type="region of interest" description="Disordered" evidence="1">
    <location>
        <begin position="1"/>
        <end position="31"/>
    </location>
</feature>
<comment type="caution">
    <text evidence="2">The sequence shown here is derived from an EMBL/GenBank/DDBJ whole genome shotgun (WGS) entry which is preliminary data.</text>
</comment>
<organism evidence="2 3">
    <name type="scientific">Pycnoporus cinnabarinus</name>
    <name type="common">Cinnabar-red polypore</name>
    <name type="synonym">Trametes cinnabarina</name>
    <dbReference type="NCBI Taxonomy" id="5643"/>
    <lineage>
        <taxon>Eukaryota</taxon>
        <taxon>Fungi</taxon>
        <taxon>Dikarya</taxon>
        <taxon>Basidiomycota</taxon>
        <taxon>Agaricomycotina</taxon>
        <taxon>Agaricomycetes</taxon>
        <taxon>Polyporales</taxon>
        <taxon>Polyporaceae</taxon>
        <taxon>Trametes</taxon>
    </lineage>
</organism>
<proteinExistence type="predicted"/>
<accession>A0A060SYU1</accession>
<name>A0A060SYU1_PYCCI</name>
<dbReference type="OrthoDB" id="2753581at2759"/>
<evidence type="ECO:0000256" key="1">
    <source>
        <dbReference type="SAM" id="MobiDB-lite"/>
    </source>
</evidence>
<keyword evidence="3" id="KW-1185">Reference proteome</keyword>
<protein>
    <submittedName>
        <fullName evidence="2">Uncharacterized protein</fullName>
    </submittedName>
</protein>
<dbReference type="Proteomes" id="UP000029665">
    <property type="component" value="Unassembled WGS sequence"/>
</dbReference>
<dbReference type="OMA" id="PEWENDC"/>
<sequence length="254" mass="28565">MAQASAAATDTSPLQCARCQSGTAPSLPPEQVWDGVFDPKHRTIAAGEIWGIRESLIVPIFMLMGVDPTAFLSRPSTTSSTTSSARSWSFTPSAEEIDVAYKKRHAIRPCVLMSDHAPTDEECDICLLATFRGTKRREELLEIFQYVCFPIYPHVLSANGVHLHFTPEWENDCTWLMAYRFSSKRPLKKPIRSRDVGNGEATIKADADVLAQIDTLSRECYQLWQSKCADDPETLPRCLQGFRRFHERANAGRR</sequence>
<gene>
    <name evidence="2" type="ORF">BN946_scf184969.g69</name>
</gene>
<dbReference type="AlphaFoldDB" id="A0A060SYU1"/>
<dbReference type="HOGENOM" id="CLU_1094757_0_0_1"/>
<feature type="compositionally biased region" description="Polar residues" evidence="1">
    <location>
        <begin position="1"/>
        <end position="24"/>
    </location>
</feature>
<evidence type="ECO:0000313" key="3">
    <source>
        <dbReference type="Proteomes" id="UP000029665"/>
    </source>
</evidence>
<evidence type="ECO:0000313" key="2">
    <source>
        <dbReference type="EMBL" id="CDO77718.1"/>
    </source>
</evidence>
<reference evidence="2" key="1">
    <citation type="submission" date="2014-01" db="EMBL/GenBank/DDBJ databases">
        <title>The genome of the white-rot fungus Pycnoporus cinnabarinus: a basidiomycete model with a versatile arsenal for lignocellulosic biomass breakdown.</title>
        <authorList>
            <person name="Levasseur A."/>
            <person name="Lomascolo A."/>
            <person name="Ruiz-Duenas F.J."/>
            <person name="Uzan E."/>
            <person name="Piumi F."/>
            <person name="Kues U."/>
            <person name="Ram A.F.J."/>
            <person name="Murat C."/>
            <person name="Haon M."/>
            <person name="Benoit I."/>
            <person name="Arfi Y."/>
            <person name="Chevret D."/>
            <person name="Drula E."/>
            <person name="Kwon M.J."/>
            <person name="Gouret P."/>
            <person name="Lesage-Meessen L."/>
            <person name="Lombard V."/>
            <person name="Mariette J."/>
            <person name="Noirot C."/>
            <person name="Park J."/>
            <person name="Patyshakuliyeva A."/>
            <person name="Wieneger R.A.B."/>
            <person name="Wosten H.A.B."/>
            <person name="Martin F."/>
            <person name="Coutinho P.M."/>
            <person name="de Vries R."/>
            <person name="Martinez A.T."/>
            <person name="Klopp C."/>
            <person name="Pontarotti P."/>
            <person name="Henrissat B."/>
            <person name="Record E."/>
        </authorList>
    </citation>
    <scope>NUCLEOTIDE SEQUENCE [LARGE SCALE GENOMIC DNA]</scope>
    <source>
        <strain evidence="2">BRFM137</strain>
    </source>
</reference>
<dbReference type="STRING" id="5643.A0A060SYU1"/>
<dbReference type="EMBL" id="CCBP010000462">
    <property type="protein sequence ID" value="CDO77718.1"/>
    <property type="molecule type" value="Genomic_DNA"/>
</dbReference>